<name>A0A199VHD6_ANACO</name>
<dbReference type="Pfam" id="PF13966">
    <property type="entry name" value="zf-RVT"/>
    <property type="match status" value="1"/>
</dbReference>
<comment type="caution">
    <text evidence="2">The sequence shown here is derived from an EMBL/GenBank/DDBJ whole genome shotgun (WGS) entry which is preliminary data.</text>
</comment>
<dbReference type="PANTHER" id="PTHR33116">
    <property type="entry name" value="REVERSE TRANSCRIPTASE ZINC-BINDING DOMAIN-CONTAINING PROTEIN-RELATED-RELATED"/>
    <property type="match status" value="1"/>
</dbReference>
<dbReference type="AlphaFoldDB" id="A0A199VHD6"/>
<accession>A0A199VHD6</accession>
<dbReference type="InterPro" id="IPR026960">
    <property type="entry name" value="RVT-Znf"/>
</dbReference>
<dbReference type="STRING" id="4615.A0A199VHD6"/>
<evidence type="ECO:0000259" key="1">
    <source>
        <dbReference type="Pfam" id="PF13966"/>
    </source>
</evidence>
<feature type="domain" description="Reverse transcriptase zinc-binding" evidence="1">
    <location>
        <begin position="317"/>
        <end position="401"/>
    </location>
</feature>
<protein>
    <submittedName>
        <fullName evidence="2">Putative ribonuclease H protein</fullName>
    </submittedName>
</protein>
<proteinExistence type="predicted"/>
<dbReference type="EMBL" id="LSRQ01001888">
    <property type="protein sequence ID" value="OAY76175.1"/>
    <property type="molecule type" value="Genomic_DNA"/>
</dbReference>
<dbReference type="Proteomes" id="UP000092600">
    <property type="component" value="Unassembled WGS sequence"/>
</dbReference>
<evidence type="ECO:0000313" key="3">
    <source>
        <dbReference type="Proteomes" id="UP000092600"/>
    </source>
</evidence>
<sequence length="484" mass="55169">MSTTFSSAGHYFRPSAVRQTSLYVVNLAEPSHASLANSLNCSMGHFPLTYLGLPLSPAKLPTCAFNSLIDKFHKRLSGWKSALLSPAGRVVLINSVLTNLPIHYLSVFILPKAINHQLGELLRRFLWRKSSCPIREGVPLVTWDIVARPKALGGLGIANIYYKNLSLLCKWLWRFVSQPDSPWAVLIKSVYYSTFPLSWKHPRQSSLFWRSVLKTYPIFNISHSFVVYNGMKTFFWLSSWLGTPLMDQFPALFSYSALKFALVSEVFIDNLFSLPVISYPSIIAHEEFSTLCHRLCNFQICVGPDICCWKWTPHATFSTASAYNLFFAGSTFDSTPITVWYSFAPPRVQFFMWLLYKNRILTHDNLRRRGWILASRCELCFNVGEDIIHLFLHCPYSLAVWASLNLLLCLPQPSLLGLGDSWAMWSSRLPKDIRKVGNTIFSCFAWSIWSERNHRIFDNTCSTPLSTASRIRMLIANVDISSLT</sequence>
<reference evidence="2 3" key="1">
    <citation type="journal article" date="2016" name="DNA Res.">
        <title>The draft genome of MD-2 pineapple using hybrid error correction of long reads.</title>
        <authorList>
            <person name="Redwan R.M."/>
            <person name="Saidin A."/>
            <person name="Kumar S.V."/>
        </authorList>
    </citation>
    <scope>NUCLEOTIDE SEQUENCE [LARGE SCALE GENOMIC DNA]</scope>
    <source>
        <strain evidence="3">cv. MD2</strain>
        <tissue evidence="2">Leaf</tissue>
    </source>
</reference>
<dbReference type="PANTHER" id="PTHR33116:SF78">
    <property type="entry name" value="OS12G0587133 PROTEIN"/>
    <property type="match status" value="1"/>
</dbReference>
<organism evidence="2 3">
    <name type="scientific">Ananas comosus</name>
    <name type="common">Pineapple</name>
    <name type="synonym">Ananas ananas</name>
    <dbReference type="NCBI Taxonomy" id="4615"/>
    <lineage>
        <taxon>Eukaryota</taxon>
        <taxon>Viridiplantae</taxon>
        <taxon>Streptophyta</taxon>
        <taxon>Embryophyta</taxon>
        <taxon>Tracheophyta</taxon>
        <taxon>Spermatophyta</taxon>
        <taxon>Magnoliopsida</taxon>
        <taxon>Liliopsida</taxon>
        <taxon>Poales</taxon>
        <taxon>Bromeliaceae</taxon>
        <taxon>Bromelioideae</taxon>
        <taxon>Ananas</taxon>
    </lineage>
</organism>
<evidence type="ECO:0000313" key="2">
    <source>
        <dbReference type="EMBL" id="OAY76175.1"/>
    </source>
</evidence>
<gene>
    <name evidence="2" type="ORF">ACMD2_04529</name>
</gene>